<reference evidence="2 3" key="1">
    <citation type="submission" date="2024-03" db="EMBL/GenBank/DDBJ databases">
        <title>Adaptation during the transition from Ophiocordyceps entomopathogen to insect associate is accompanied by gene loss and intensified selection.</title>
        <authorList>
            <person name="Ward C.M."/>
            <person name="Onetto C.A."/>
            <person name="Borneman A.R."/>
        </authorList>
    </citation>
    <scope>NUCLEOTIDE SEQUENCE [LARGE SCALE GENOMIC DNA]</scope>
    <source>
        <strain evidence="2">AWRI1</strain>
        <tissue evidence="2">Single Adult Female</tissue>
    </source>
</reference>
<evidence type="ECO:0008006" key="4">
    <source>
        <dbReference type="Google" id="ProtNLM"/>
    </source>
</evidence>
<feature type="compositionally biased region" description="Acidic residues" evidence="1">
    <location>
        <begin position="220"/>
        <end position="255"/>
    </location>
</feature>
<organism evidence="2 3">
    <name type="scientific">Parthenolecanium corni</name>
    <dbReference type="NCBI Taxonomy" id="536013"/>
    <lineage>
        <taxon>Eukaryota</taxon>
        <taxon>Metazoa</taxon>
        <taxon>Ecdysozoa</taxon>
        <taxon>Arthropoda</taxon>
        <taxon>Hexapoda</taxon>
        <taxon>Insecta</taxon>
        <taxon>Pterygota</taxon>
        <taxon>Neoptera</taxon>
        <taxon>Paraneoptera</taxon>
        <taxon>Hemiptera</taxon>
        <taxon>Sternorrhyncha</taxon>
        <taxon>Coccoidea</taxon>
        <taxon>Coccidae</taxon>
        <taxon>Parthenolecanium</taxon>
    </lineage>
</organism>
<evidence type="ECO:0000313" key="3">
    <source>
        <dbReference type="Proteomes" id="UP001367676"/>
    </source>
</evidence>
<dbReference type="Proteomes" id="UP001367676">
    <property type="component" value="Unassembled WGS sequence"/>
</dbReference>
<feature type="region of interest" description="Disordered" evidence="1">
    <location>
        <begin position="220"/>
        <end position="279"/>
    </location>
</feature>
<dbReference type="EMBL" id="JBBCAQ010000019">
    <property type="protein sequence ID" value="KAK7595039.1"/>
    <property type="molecule type" value="Genomic_DNA"/>
</dbReference>
<sequence length="279" mass="32581">MLKLLSFSNHPGQYIFHITRKYGTKVRPRSKAVADPDKPIQPRISSRMRQYFGEHELMNILELAPEEYQKRSQKTDYCTVVDPKLAKRIAFSICSRLEDGCVVESDPGFGFMSRILASVVPHLFLCERNKYFRSKLEILNGPISHKLKLRDSFVATLFQIILNHEILMTGIPRKMFLPWPAVKDHDMTVYTEFQDLSPEKIFSVFQTFSKLPEFSHSTFVDEDLEDYSDEPEPSEDKSDDEEESHYEENSNEMEDDEKRPSEDKDESNESMEENPKHLN</sequence>
<evidence type="ECO:0000256" key="1">
    <source>
        <dbReference type="SAM" id="MobiDB-lite"/>
    </source>
</evidence>
<accession>A0AAN9TI21</accession>
<protein>
    <recommendedName>
        <fullName evidence="4">rRNA adenine N(6)-methyltransferase</fullName>
    </recommendedName>
</protein>
<gene>
    <name evidence="2" type="ORF">V9T40_001472</name>
</gene>
<name>A0AAN9TI21_9HEMI</name>
<dbReference type="AlphaFoldDB" id="A0AAN9TI21"/>
<feature type="compositionally biased region" description="Acidic residues" evidence="1">
    <location>
        <begin position="263"/>
        <end position="272"/>
    </location>
</feature>
<comment type="caution">
    <text evidence="2">The sequence shown here is derived from an EMBL/GenBank/DDBJ whole genome shotgun (WGS) entry which is preliminary data.</text>
</comment>
<keyword evidence="3" id="KW-1185">Reference proteome</keyword>
<evidence type="ECO:0000313" key="2">
    <source>
        <dbReference type="EMBL" id="KAK7595039.1"/>
    </source>
</evidence>
<proteinExistence type="predicted"/>